<keyword evidence="5" id="KW-1185">Reference proteome</keyword>
<protein>
    <submittedName>
        <fullName evidence="4">Taurine catabolism dioxygenase</fullName>
    </submittedName>
</protein>
<keyword evidence="1" id="KW-0560">Oxidoreductase</keyword>
<keyword evidence="4" id="KW-0223">Dioxygenase</keyword>
<dbReference type="STRING" id="554055.A0A2P6VEH3"/>
<evidence type="ECO:0000313" key="5">
    <source>
        <dbReference type="Proteomes" id="UP000239649"/>
    </source>
</evidence>
<dbReference type="PANTHER" id="PTHR10696:SF56">
    <property type="entry name" value="TAUD_TFDA-LIKE DOMAIN-CONTAINING PROTEIN"/>
    <property type="match status" value="1"/>
</dbReference>
<evidence type="ECO:0000256" key="1">
    <source>
        <dbReference type="ARBA" id="ARBA00023002"/>
    </source>
</evidence>
<keyword evidence="2" id="KW-0045">Antibiotic biosynthesis</keyword>
<evidence type="ECO:0000259" key="3">
    <source>
        <dbReference type="Pfam" id="PF02668"/>
    </source>
</evidence>
<evidence type="ECO:0000256" key="2">
    <source>
        <dbReference type="ARBA" id="ARBA00023194"/>
    </source>
</evidence>
<dbReference type="InterPro" id="IPR042098">
    <property type="entry name" value="TauD-like_sf"/>
</dbReference>
<dbReference type="EMBL" id="LHPF02000010">
    <property type="protein sequence ID" value="PSC72467.1"/>
    <property type="molecule type" value="Genomic_DNA"/>
</dbReference>
<dbReference type="OrthoDB" id="272271at2759"/>
<dbReference type="InterPro" id="IPR050411">
    <property type="entry name" value="AlphaKG_dependent_hydroxylases"/>
</dbReference>
<dbReference type="GO" id="GO:0017000">
    <property type="term" value="P:antibiotic biosynthetic process"/>
    <property type="evidence" value="ECO:0007669"/>
    <property type="project" value="UniProtKB-KW"/>
</dbReference>
<gene>
    <name evidence="4" type="ORF">C2E20_4147</name>
</gene>
<dbReference type="SUPFAM" id="SSF51197">
    <property type="entry name" value="Clavaminate synthase-like"/>
    <property type="match status" value="1"/>
</dbReference>
<dbReference type="AlphaFoldDB" id="A0A2P6VEH3"/>
<dbReference type="Pfam" id="PF02668">
    <property type="entry name" value="TauD"/>
    <property type="match status" value="1"/>
</dbReference>
<dbReference type="InterPro" id="IPR003819">
    <property type="entry name" value="TauD/TfdA-like"/>
</dbReference>
<organism evidence="4 5">
    <name type="scientific">Micractinium conductrix</name>
    <dbReference type="NCBI Taxonomy" id="554055"/>
    <lineage>
        <taxon>Eukaryota</taxon>
        <taxon>Viridiplantae</taxon>
        <taxon>Chlorophyta</taxon>
        <taxon>core chlorophytes</taxon>
        <taxon>Trebouxiophyceae</taxon>
        <taxon>Chlorellales</taxon>
        <taxon>Chlorellaceae</taxon>
        <taxon>Chlorella clade</taxon>
        <taxon>Micractinium</taxon>
    </lineage>
</organism>
<reference evidence="4 5" key="1">
    <citation type="journal article" date="2018" name="Plant J.">
        <title>Genome sequences of Chlorella sorokiniana UTEX 1602 and Micractinium conductrix SAG 241.80: implications to maltose excretion by a green alga.</title>
        <authorList>
            <person name="Arriola M.B."/>
            <person name="Velmurugan N."/>
            <person name="Zhang Y."/>
            <person name="Plunkett M.H."/>
            <person name="Hondzo H."/>
            <person name="Barney B.M."/>
        </authorList>
    </citation>
    <scope>NUCLEOTIDE SEQUENCE [LARGE SCALE GENOMIC DNA]</scope>
    <source>
        <strain evidence="4 5">SAG 241.80</strain>
    </source>
</reference>
<feature type="domain" description="TauD/TfdA-like" evidence="3">
    <location>
        <begin position="61"/>
        <end position="318"/>
    </location>
</feature>
<dbReference type="Gene3D" id="3.60.130.10">
    <property type="entry name" value="Clavaminate synthase-like"/>
    <property type="match status" value="1"/>
</dbReference>
<name>A0A2P6VEH3_9CHLO</name>
<proteinExistence type="predicted"/>
<comment type="caution">
    <text evidence="4">The sequence shown here is derived from an EMBL/GenBank/DDBJ whole genome shotgun (WGS) entry which is preliminary data.</text>
</comment>
<accession>A0A2P6VEH3</accession>
<evidence type="ECO:0000313" key="4">
    <source>
        <dbReference type="EMBL" id="PSC72467.1"/>
    </source>
</evidence>
<dbReference type="PANTHER" id="PTHR10696">
    <property type="entry name" value="GAMMA-BUTYROBETAINE HYDROXYLASE-RELATED"/>
    <property type="match status" value="1"/>
</dbReference>
<sequence length="518" mass="56358">MPAGETLPPQEVGKPVVHPSAWTAADMRKRQREWVYQLSAEDVLELEAAVAAAEATGKDIQDVTAADFPLPTLGPKLRALLREVTHGRGFQLLSGVPVERWTRAQSVLAYWGMGLYWGNARSNNAAGHLVGHIKDIGQDPNKPETRLYATNAPQPIHNDGPADVVTLLCLAPAAHGGASHWSSSTSVYNEILRRRPDLIGVLAGPWYFDRKGEVPPGKAPFFEIPVFNFYEGLLSVNFSSNYYILSQRHKEVPRLTPAHLEAIKVFEEVAWSDELRLDWNLRPGEIQLLSNHTCLHSREGFRDDLQDPSKQRHLLRLWLSPAEERPLPAGYADIMGGSLEFVADQTIVATVAVDADYTLYQMFYDKTAVIDYIGDLLGCMLRGNFAWNEDQAANPAAFVWDATVVCGLGGVAEPVDSCVAGCAAAAGLPACTPDAPSPFFNTADKGEGTIMSWWSGGAHGQITVDTCDYSADLWLSVRAAADPSDGQWSCVATQTDAGATCGQNTLAVNLTVEVTQNM</sequence>
<dbReference type="GO" id="GO:0051213">
    <property type="term" value="F:dioxygenase activity"/>
    <property type="evidence" value="ECO:0007669"/>
    <property type="project" value="UniProtKB-KW"/>
</dbReference>
<dbReference type="Proteomes" id="UP000239649">
    <property type="component" value="Unassembled WGS sequence"/>
</dbReference>